<gene>
    <name evidence="4" type="ORF">PF008_g13345</name>
</gene>
<sequence>MVKAKVCYERWYKKLFANLSLPVLLAQCSRADVVLDLYKWEENDGIPMHKLQEFVEEIQAEQQPKTPPQKIQVKQRSVDGSSRNCSAIPAGVAVCDEITTTTFNDAGGFASGHYGMLLETKRAEQLCKSLALQKRHVVALYRAFKQEEQLGTGEITTGEFFTLLHEQPRQLTKGLFEEVGLARDIKRLHFDDFVLCVATVATWSKSELLHYAFKQFDVDDSGVMDSRELRAFCEGLKNDSSFYFAKNINIAREKLAARDRKQQNQDSSRHLNQTSSRQLNKGPSGQIQIDNNGEEKTLVDLEDLVKGSTEFQVAFYPLMQLQQNVRACALGEDFWARATVRRQHVEVVVNYMGLHSGKLPPIWFVTRIVAYLIPFSQAYAKTLVHQLAVLKYAEEQRKRQEEAKTRAEAKAQSLAQIEEEGKNRN</sequence>
<feature type="compositionally biased region" description="Basic and acidic residues" evidence="2">
    <location>
        <begin position="258"/>
        <end position="269"/>
    </location>
</feature>
<dbReference type="Gene3D" id="1.10.238.10">
    <property type="entry name" value="EF-hand"/>
    <property type="match status" value="1"/>
</dbReference>
<evidence type="ECO:0000256" key="1">
    <source>
        <dbReference type="ARBA" id="ARBA00022837"/>
    </source>
</evidence>
<feature type="compositionally biased region" description="Polar residues" evidence="2">
    <location>
        <begin position="270"/>
        <end position="290"/>
    </location>
</feature>
<dbReference type="SUPFAM" id="SSF47473">
    <property type="entry name" value="EF-hand"/>
    <property type="match status" value="1"/>
</dbReference>
<dbReference type="InterPro" id="IPR002048">
    <property type="entry name" value="EF_hand_dom"/>
</dbReference>
<evidence type="ECO:0000256" key="2">
    <source>
        <dbReference type="SAM" id="MobiDB-lite"/>
    </source>
</evidence>
<comment type="caution">
    <text evidence="4">The sequence shown here is derived from an EMBL/GenBank/DDBJ whole genome shotgun (WGS) entry which is preliminary data.</text>
</comment>
<dbReference type="PROSITE" id="PS00018">
    <property type="entry name" value="EF_HAND_1"/>
    <property type="match status" value="1"/>
</dbReference>
<evidence type="ECO:0000259" key="3">
    <source>
        <dbReference type="PROSITE" id="PS50222"/>
    </source>
</evidence>
<proteinExistence type="predicted"/>
<dbReference type="InterPro" id="IPR011992">
    <property type="entry name" value="EF-hand-dom_pair"/>
</dbReference>
<dbReference type="PROSITE" id="PS50222">
    <property type="entry name" value="EF_HAND_2"/>
    <property type="match status" value="1"/>
</dbReference>
<accession>A0A6G0RL22</accession>
<dbReference type="GO" id="GO:0005509">
    <property type="term" value="F:calcium ion binding"/>
    <property type="evidence" value="ECO:0007669"/>
    <property type="project" value="InterPro"/>
</dbReference>
<evidence type="ECO:0000313" key="4">
    <source>
        <dbReference type="EMBL" id="KAE9335748.1"/>
    </source>
</evidence>
<feature type="region of interest" description="Disordered" evidence="2">
    <location>
        <begin position="400"/>
        <end position="425"/>
    </location>
</feature>
<organism evidence="4 5">
    <name type="scientific">Phytophthora fragariae</name>
    <dbReference type="NCBI Taxonomy" id="53985"/>
    <lineage>
        <taxon>Eukaryota</taxon>
        <taxon>Sar</taxon>
        <taxon>Stramenopiles</taxon>
        <taxon>Oomycota</taxon>
        <taxon>Peronosporomycetes</taxon>
        <taxon>Peronosporales</taxon>
        <taxon>Peronosporaceae</taxon>
        <taxon>Phytophthora</taxon>
    </lineage>
</organism>
<keyword evidence="1" id="KW-0106">Calcium</keyword>
<dbReference type="InterPro" id="IPR018247">
    <property type="entry name" value="EF_Hand_1_Ca_BS"/>
</dbReference>
<name>A0A6G0RL22_9STRA</name>
<protein>
    <recommendedName>
        <fullName evidence="3">EF-hand domain-containing protein</fullName>
    </recommendedName>
</protein>
<dbReference type="EMBL" id="QXFY01000782">
    <property type="protein sequence ID" value="KAE9335748.1"/>
    <property type="molecule type" value="Genomic_DNA"/>
</dbReference>
<evidence type="ECO:0000313" key="5">
    <source>
        <dbReference type="Proteomes" id="UP000486351"/>
    </source>
</evidence>
<feature type="region of interest" description="Disordered" evidence="2">
    <location>
        <begin position="258"/>
        <end position="290"/>
    </location>
</feature>
<dbReference type="Proteomes" id="UP000486351">
    <property type="component" value="Unassembled WGS sequence"/>
</dbReference>
<feature type="domain" description="EF-hand" evidence="3">
    <location>
        <begin position="204"/>
        <end position="239"/>
    </location>
</feature>
<reference evidence="4 5" key="1">
    <citation type="submission" date="2018-09" db="EMBL/GenBank/DDBJ databases">
        <title>Genomic investigation of the strawberry pathogen Phytophthora fragariae indicates pathogenicity is determined by transcriptional variation in three key races.</title>
        <authorList>
            <person name="Adams T.M."/>
            <person name="Armitage A.D."/>
            <person name="Sobczyk M.K."/>
            <person name="Bates H.J."/>
            <person name="Dunwell J.M."/>
            <person name="Nellist C.F."/>
            <person name="Harrison R.J."/>
        </authorList>
    </citation>
    <scope>NUCLEOTIDE SEQUENCE [LARGE SCALE GENOMIC DNA]</scope>
    <source>
        <strain evidence="4 5">NOV-77</strain>
    </source>
</reference>
<dbReference type="AlphaFoldDB" id="A0A6G0RL22"/>
<feature type="compositionally biased region" description="Basic and acidic residues" evidence="2">
    <location>
        <begin position="400"/>
        <end position="409"/>
    </location>
</feature>